<proteinExistence type="inferred from homology"/>
<evidence type="ECO:0000256" key="3">
    <source>
        <dbReference type="ARBA" id="ARBA00022692"/>
    </source>
</evidence>
<keyword evidence="4 6" id="KW-1133">Transmembrane helix</keyword>
<keyword evidence="5 6" id="KW-0472">Membrane</keyword>
<evidence type="ECO:0000313" key="7">
    <source>
        <dbReference type="EMBL" id="TPE55370.1"/>
    </source>
</evidence>
<feature type="transmembrane region" description="Helical" evidence="6">
    <location>
        <begin position="133"/>
        <end position="150"/>
    </location>
</feature>
<reference evidence="7 8" key="1">
    <citation type="submission" date="2019-06" db="EMBL/GenBank/DDBJ databases">
        <title>A novel bacterium of genus Marinomonas, isolated from coastal sand.</title>
        <authorList>
            <person name="Huang H."/>
            <person name="Mo K."/>
            <person name="Hu Y."/>
        </authorList>
    </citation>
    <scope>NUCLEOTIDE SEQUENCE [LARGE SCALE GENOMIC DNA]</scope>
    <source>
        <strain evidence="7 8">HB171799</strain>
    </source>
</reference>
<protein>
    <recommendedName>
        <fullName evidence="6">Probable membrane transporter protein</fullName>
    </recommendedName>
</protein>
<sequence>MLDLTDLLLLLIFAIGAVVQTTTGFAFGLVVMSGAAVFNLASIEMMAFVVSVLSFVNSSTGLIGGLWRHALWRQIGIFFIASGPAIGLGVWLLDYLGNSAIAGLQLLLGATLIAACALSWFKPAANQPLASNQAYLWCGAIAGVLGGLFSTSGPPISYLMYRQPLSLATIRATLLTIFWLTCIIRVGITGASGLITHDMWLWSAIGFPVVFITTLLIKRFPLPFAPERVRQLAMILLVLSGVSLLAKGSIGVLGY</sequence>
<dbReference type="Proteomes" id="UP000315901">
    <property type="component" value="Unassembled WGS sequence"/>
</dbReference>
<keyword evidence="6" id="KW-1003">Cell membrane</keyword>
<evidence type="ECO:0000256" key="4">
    <source>
        <dbReference type="ARBA" id="ARBA00022989"/>
    </source>
</evidence>
<evidence type="ECO:0000256" key="6">
    <source>
        <dbReference type="RuleBase" id="RU363041"/>
    </source>
</evidence>
<gene>
    <name evidence="7" type="ORF">FJM67_02160</name>
</gene>
<comment type="subcellular location">
    <subcellularLocation>
        <location evidence="6">Cell membrane</location>
        <topology evidence="6">Multi-pass membrane protein</topology>
    </subcellularLocation>
    <subcellularLocation>
        <location evidence="1">Membrane</location>
        <topology evidence="1">Multi-pass membrane protein</topology>
    </subcellularLocation>
</comment>
<evidence type="ECO:0000256" key="1">
    <source>
        <dbReference type="ARBA" id="ARBA00004141"/>
    </source>
</evidence>
<dbReference type="Pfam" id="PF01925">
    <property type="entry name" value="TauE"/>
    <property type="match status" value="1"/>
</dbReference>
<dbReference type="GO" id="GO:0005886">
    <property type="term" value="C:plasma membrane"/>
    <property type="evidence" value="ECO:0007669"/>
    <property type="project" value="UniProtKB-SubCell"/>
</dbReference>
<feature type="transmembrane region" description="Helical" evidence="6">
    <location>
        <begin position="170"/>
        <end position="188"/>
    </location>
</feature>
<evidence type="ECO:0000256" key="2">
    <source>
        <dbReference type="ARBA" id="ARBA00009142"/>
    </source>
</evidence>
<accession>A0A501X4A3</accession>
<feature type="transmembrane region" description="Helical" evidence="6">
    <location>
        <begin position="232"/>
        <end position="253"/>
    </location>
</feature>
<dbReference type="OrthoDB" id="7029178at2"/>
<dbReference type="InterPro" id="IPR002781">
    <property type="entry name" value="TM_pro_TauE-like"/>
</dbReference>
<dbReference type="AlphaFoldDB" id="A0A501X4A3"/>
<dbReference type="EMBL" id="VFRR01000002">
    <property type="protein sequence ID" value="TPE55370.1"/>
    <property type="molecule type" value="Genomic_DNA"/>
</dbReference>
<name>A0A501X4A3_9GAMM</name>
<dbReference type="RefSeq" id="WP_140587033.1">
    <property type="nucleotide sequence ID" value="NZ_VFRR01000002.1"/>
</dbReference>
<keyword evidence="3 6" id="KW-0812">Transmembrane</keyword>
<feature type="transmembrane region" description="Helical" evidence="6">
    <location>
        <begin position="70"/>
        <end position="93"/>
    </location>
</feature>
<keyword evidence="8" id="KW-1185">Reference proteome</keyword>
<feature type="transmembrane region" description="Helical" evidence="6">
    <location>
        <begin position="36"/>
        <end position="58"/>
    </location>
</feature>
<organism evidence="7 8">
    <name type="scientific">Maribrevibacterium harenarium</name>
    <dbReference type="NCBI Taxonomy" id="2589817"/>
    <lineage>
        <taxon>Bacteria</taxon>
        <taxon>Pseudomonadati</taxon>
        <taxon>Pseudomonadota</taxon>
        <taxon>Gammaproteobacteria</taxon>
        <taxon>Oceanospirillales</taxon>
        <taxon>Oceanospirillaceae</taxon>
        <taxon>Maribrevibacterium</taxon>
    </lineage>
</organism>
<feature type="transmembrane region" description="Helical" evidence="6">
    <location>
        <begin position="200"/>
        <end position="220"/>
    </location>
</feature>
<feature type="transmembrane region" description="Helical" evidence="6">
    <location>
        <begin position="99"/>
        <end position="121"/>
    </location>
</feature>
<comment type="caution">
    <text evidence="7">The sequence shown here is derived from an EMBL/GenBank/DDBJ whole genome shotgun (WGS) entry which is preliminary data.</text>
</comment>
<evidence type="ECO:0000256" key="5">
    <source>
        <dbReference type="ARBA" id="ARBA00023136"/>
    </source>
</evidence>
<evidence type="ECO:0000313" key="8">
    <source>
        <dbReference type="Proteomes" id="UP000315901"/>
    </source>
</evidence>
<comment type="similarity">
    <text evidence="2 6">Belongs to the 4-toluene sulfonate uptake permease (TSUP) (TC 2.A.102) family.</text>
</comment>